<evidence type="ECO:0000256" key="6">
    <source>
        <dbReference type="SAM" id="Phobius"/>
    </source>
</evidence>
<dbReference type="GeneID" id="53316302"/>
<protein>
    <submittedName>
        <fullName evidence="8">Lyso-ornithine lipid acyltransferase</fullName>
    </submittedName>
</protein>
<dbReference type="SUPFAM" id="SSF69593">
    <property type="entry name" value="Glycerol-3-phosphate (1)-acyltransferase"/>
    <property type="match status" value="1"/>
</dbReference>
<feature type="domain" description="Phospholipid/glycerol acyltransferase" evidence="7">
    <location>
        <begin position="67"/>
        <end position="182"/>
    </location>
</feature>
<dbReference type="Proteomes" id="UP000076066">
    <property type="component" value="Chromosome"/>
</dbReference>
<organism evidence="8 9">
    <name type="scientific">Haematospirillum jordaniae</name>
    <dbReference type="NCBI Taxonomy" id="1549855"/>
    <lineage>
        <taxon>Bacteria</taxon>
        <taxon>Pseudomonadati</taxon>
        <taxon>Pseudomonadota</taxon>
        <taxon>Alphaproteobacteria</taxon>
        <taxon>Rhodospirillales</taxon>
        <taxon>Novispirillaceae</taxon>
        <taxon>Haematospirillum</taxon>
    </lineage>
</organism>
<dbReference type="GO" id="GO:0006654">
    <property type="term" value="P:phosphatidic acid biosynthetic process"/>
    <property type="evidence" value="ECO:0007669"/>
    <property type="project" value="TreeGrafter"/>
</dbReference>
<dbReference type="GO" id="GO:0003841">
    <property type="term" value="F:1-acylglycerol-3-phosphate O-acyltransferase activity"/>
    <property type="evidence" value="ECO:0007669"/>
    <property type="project" value="TreeGrafter"/>
</dbReference>
<keyword evidence="3 8" id="KW-0808">Transferase</keyword>
<keyword evidence="5 8" id="KW-0012">Acyltransferase</keyword>
<feature type="transmembrane region" description="Helical" evidence="6">
    <location>
        <begin position="12"/>
        <end position="31"/>
    </location>
</feature>
<dbReference type="SMART" id="SM00563">
    <property type="entry name" value="PlsC"/>
    <property type="match status" value="1"/>
</dbReference>
<evidence type="ECO:0000256" key="2">
    <source>
        <dbReference type="ARBA" id="ARBA00022516"/>
    </source>
</evidence>
<dbReference type="InterPro" id="IPR002123">
    <property type="entry name" value="Plipid/glycerol_acylTrfase"/>
</dbReference>
<dbReference type="OrthoDB" id="9806880at2"/>
<dbReference type="CDD" id="cd07989">
    <property type="entry name" value="LPLAT_AGPAT-like"/>
    <property type="match status" value="1"/>
</dbReference>
<evidence type="ECO:0000256" key="5">
    <source>
        <dbReference type="ARBA" id="ARBA00023315"/>
    </source>
</evidence>
<dbReference type="PANTHER" id="PTHR10434">
    <property type="entry name" value="1-ACYL-SN-GLYCEROL-3-PHOSPHATE ACYLTRANSFERASE"/>
    <property type="match status" value="1"/>
</dbReference>
<evidence type="ECO:0000313" key="8">
    <source>
        <dbReference type="EMBL" id="AMW34477.1"/>
    </source>
</evidence>
<keyword evidence="2" id="KW-0444">Lipid biosynthesis</keyword>
<dbReference type="EMBL" id="CP014525">
    <property type="protein sequence ID" value="AMW34477.1"/>
    <property type="molecule type" value="Genomic_DNA"/>
</dbReference>
<proteinExistence type="predicted"/>
<evidence type="ECO:0000256" key="4">
    <source>
        <dbReference type="ARBA" id="ARBA00023098"/>
    </source>
</evidence>
<comment type="pathway">
    <text evidence="1">Lipid metabolism.</text>
</comment>
<evidence type="ECO:0000313" key="9">
    <source>
        <dbReference type="Proteomes" id="UP000076066"/>
    </source>
</evidence>
<keyword evidence="6" id="KW-1133">Transmembrane helix</keyword>
<dbReference type="RefSeq" id="WP_066133743.1">
    <property type="nucleotide sequence ID" value="NZ_CP014525.1"/>
</dbReference>
<reference evidence="8 9" key="1">
    <citation type="submission" date="2016-02" db="EMBL/GenBank/DDBJ databases">
        <title>Complete Genome of H5569, the type strain of the newly described species Haematospirillium jordaniae.</title>
        <authorList>
            <person name="Nicholson A.C."/>
            <person name="Humrighouse B.W."/>
            <person name="Loparov V."/>
            <person name="McQuiston J.R."/>
        </authorList>
    </citation>
    <scope>NUCLEOTIDE SEQUENCE [LARGE SCALE GENOMIC DNA]</scope>
    <source>
        <strain evidence="8 9">H5569</strain>
    </source>
</reference>
<keyword evidence="6" id="KW-0812">Transmembrane</keyword>
<accession>A0A143DCM0</accession>
<evidence type="ECO:0000256" key="3">
    <source>
        <dbReference type="ARBA" id="ARBA00022679"/>
    </source>
</evidence>
<dbReference type="AlphaFoldDB" id="A0A143DCM0"/>
<keyword evidence="4" id="KW-0443">Lipid metabolism</keyword>
<gene>
    <name evidence="8" type="ORF">AY555_03950</name>
</gene>
<name>A0A143DCM0_9PROT</name>
<dbReference type="STRING" id="1549855.AY555_03950"/>
<sequence>MLTTIGAATKLALYVLWTALCLVPYLSALLLRYRYRSISMFYWKVALSLIFDVKVVVRGALSHQRPLLCVANHVSYIDIMILCALIPGAFVSKAEVRQWPGIGFLASIARTIFVERRVSATAQHRDVIAERLQEGEPIILFPEGTSSDGNRVLPFKSSLFNTAEKAVNGEAVHVQPVSIAYTRYKGLPMGRSMRPFFAWYGDMELFPHLMDFLRLGSLTVEVDFFPTVTIAETGNRKTLSRHCETIVRDGLNAALSGNRHEQE</sequence>
<dbReference type="Pfam" id="PF01553">
    <property type="entry name" value="Acyltransferase"/>
    <property type="match status" value="1"/>
</dbReference>
<evidence type="ECO:0000259" key="7">
    <source>
        <dbReference type="SMART" id="SM00563"/>
    </source>
</evidence>
<keyword evidence="9" id="KW-1185">Reference proteome</keyword>
<dbReference type="PANTHER" id="PTHR10434:SF64">
    <property type="entry name" value="1-ACYL-SN-GLYCEROL-3-PHOSPHATE ACYLTRANSFERASE-RELATED"/>
    <property type="match status" value="1"/>
</dbReference>
<evidence type="ECO:0000256" key="1">
    <source>
        <dbReference type="ARBA" id="ARBA00005189"/>
    </source>
</evidence>
<dbReference type="KEGG" id="hjo:AY555_03950"/>
<keyword evidence="6" id="KW-0472">Membrane</keyword>